<dbReference type="InterPro" id="IPR003593">
    <property type="entry name" value="AAA+_ATPase"/>
</dbReference>
<dbReference type="eggNOG" id="KOG0055">
    <property type="taxonomic scope" value="Eukaryota"/>
</dbReference>
<gene>
    <name evidence="14" type="primary">Mo01751</name>
    <name evidence="14" type="ORF">E5Q_01751</name>
</gene>
<keyword evidence="6" id="KW-0067">ATP-binding</keyword>
<feature type="region of interest" description="Disordered" evidence="9">
    <location>
        <begin position="90"/>
        <end position="114"/>
    </location>
</feature>
<feature type="transmembrane region" description="Helical" evidence="10">
    <location>
        <begin position="1274"/>
        <end position="1293"/>
    </location>
</feature>
<name>G7DWZ9_MIXOS</name>
<dbReference type="PROSITE" id="PS50929">
    <property type="entry name" value="ABC_TM1F"/>
    <property type="match status" value="2"/>
</dbReference>
<evidence type="ECO:0000256" key="8">
    <source>
        <dbReference type="ARBA" id="ARBA00023136"/>
    </source>
</evidence>
<evidence type="ECO:0000256" key="6">
    <source>
        <dbReference type="ARBA" id="ARBA00022840"/>
    </source>
</evidence>
<feature type="transmembrane region" description="Helical" evidence="10">
    <location>
        <begin position="368"/>
        <end position="388"/>
    </location>
</feature>
<feature type="domain" description="ABC transporter" evidence="12">
    <location>
        <begin position="1357"/>
        <end position="1594"/>
    </location>
</feature>
<feature type="transmembrane region" description="Helical" evidence="10">
    <location>
        <begin position="1152"/>
        <end position="1175"/>
    </location>
</feature>
<evidence type="ECO:0000256" key="9">
    <source>
        <dbReference type="SAM" id="MobiDB-lite"/>
    </source>
</evidence>
<organism evidence="14 15">
    <name type="scientific">Mixia osmundae (strain CBS 9802 / IAM 14324 / JCM 22182 / KY 12970)</name>
    <dbReference type="NCBI Taxonomy" id="764103"/>
    <lineage>
        <taxon>Eukaryota</taxon>
        <taxon>Fungi</taxon>
        <taxon>Dikarya</taxon>
        <taxon>Basidiomycota</taxon>
        <taxon>Pucciniomycotina</taxon>
        <taxon>Mixiomycetes</taxon>
        <taxon>Mixiales</taxon>
        <taxon>Mixiaceae</taxon>
        <taxon>Mixia</taxon>
    </lineage>
</organism>
<feature type="domain" description="ABC transmembrane type-1" evidence="13">
    <location>
        <begin position="197"/>
        <end position="509"/>
    </location>
</feature>
<evidence type="ECO:0000256" key="11">
    <source>
        <dbReference type="SAM" id="SignalP"/>
    </source>
</evidence>
<feature type="transmembrane region" description="Helical" evidence="10">
    <location>
        <begin position="190"/>
        <end position="211"/>
    </location>
</feature>
<feature type="signal peptide" evidence="11">
    <location>
        <begin position="1"/>
        <end position="18"/>
    </location>
</feature>
<dbReference type="InterPro" id="IPR036640">
    <property type="entry name" value="ABC1_TM_sf"/>
</dbReference>
<dbReference type="GO" id="GO:0005737">
    <property type="term" value="C:cytoplasm"/>
    <property type="evidence" value="ECO:0007669"/>
    <property type="project" value="UniProtKB-ARBA"/>
</dbReference>
<dbReference type="SUPFAM" id="SSF90123">
    <property type="entry name" value="ABC transporter transmembrane region"/>
    <property type="match status" value="2"/>
</dbReference>
<feature type="transmembrane region" description="Helical" evidence="10">
    <location>
        <begin position="345"/>
        <end position="362"/>
    </location>
</feature>
<dbReference type="FunCoup" id="G7DWZ9">
    <property type="interactions" value="25"/>
</dbReference>
<evidence type="ECO:0000256" key="5">
    <source>
        <dbReference type="ARBA" id="ARBA00022741"/>
    </source>
</evidence>
<feature type="transmembrane region" description="Helical" evidence="10">
    <location>
        <begin position="444"/>
        <end position="467"/>
    </location>
</feature>
<dbReference type="FunFam" id="3.40.50.300:FF:000218">
    <property type="entry name" value="Multidrug ABC transporter ATP-binding protein"/>
    <property type="match status" value="1"/>
</dbReference>
<dbReference type="GO" id="GO:0015421">
    <property type="term" value="F:ABC-type oligopeptide transporter activity"/>
    <property type="evidence" value="ECO:0007669"/>
    <property type="project" value="TreeGrafter"/>
</dbReference>
<dbReference type="PANTHER" id="PTHR43394">
    <property type="entry name" value="ATP-DEPENDENT PERMEASE MDL1, MITOCHONDRIAL"/>
    <property type="match status" value="1"/>
</dbReference>
<dbReference type="GO" id="GO:0016020">
    <property type="term" value="C:membrane"/>
    <property type="evidence" value="ECO:0007669"/>
    <property type="project" value="UniProtKB-SubCell"/>
</dbReference>
<dbReference type="Pfam" id="PF00664">
    <property type="entry name" value="ABC_membrane"/>
    <property type="match status" value="2"/>
</dbReference>
<dbReference type="CDD" id="cd18578">
    <property type="entry name" value="ABC_6TM_Pgp_ABCB1_D2_like"/>
    <property type="match status" value="1"/>
</dbReference>
<dbReference type="InterPro" id="IPR027417">
    <property type="entry name" value="P-loop_NTPase"/>
</dbReference>
<feature type="transmembrane region" description="Helical" evidence="10">
    <location>
        <begin position="1299"/>
        <end position="1319"/>
    </location>
</feature>
<dbReference type="HOGENOM" id="CLU_000604_17_2_1"/>
<dbReference type="SUPFAM" id="SSF52540">
    <property type="entry name" value="P-loop containing nucleoside triphosphate hydrolases"/>
    <property type="match status" value="2"/>
</dbReference>
<evidence type="ECO:0000256" key="1">
    <source>
        <dbReference type="ARBA" id="ARBA00004141"/>
    </source>
</evidence>
<feature type="transmembrane region" description="Helical" evidence="10">
    <location>
        <begin position="1181"/>
        <end position="1204"/>
    </location>
</feature>
<feature type="chain" id="PRO_5003492186" description="P-loop containing nucleoside triphosphate hydrolase protein" evidence="11">
    <location>
        <begin position="19"/>
        <end position="1599"/>
    </location>
</feature>
<comment type="subcellular location">
    <subcellularLocation>
        <location evidence="1">Membrane</location>
        <topology evidence="1">Multi-pass membrane protein</topology>
    </subcellularLocation>
</comment>
<dbReference type="InParanoid" id="G7DWZ9"/>
<dbReference type="PROSITE" id="PS50893">
    <property type="entry name" value="ABC_TRANSPORTER_2"/>
    <property type="match status" value="2"/>
</dbReference>
<evidence type="ECO:0008006" key="16">
    <source>
        <dbReference type="Google" id="ProtNLM"/>
    </source>
</evidence>
<proteinExistence type="inferred from homology"/>
<dbReference type="GO" id="GO:0016887">
    <property type="term" value="F:ATP hydrolysis activity"/>
    <property type="evidence" value="ECO:0007669"/>
    <property type="project" value="InterPro"/>
</dbReference>
<evidence type="ECO:0000256" key="4">
    <source>
        <dbReference type="ARBA" id="ARBA00022692"/>
    </source>
</evidence>
<feature type="region of interest" description="Disordered" evidence="9">
    <location>
        <begin position="140"/>
        <end position="170"/>
    </location>
</feature>
<feature type="domain" description="ABC transmembrane type-1" evidence="13">
    <location>
        <begin position="1039"/>
        <end position="1324"/>
    </location>
</feature>
<keyword evidence="3" id="KW-0813">Transport</keyword>
<protein>
    <recommendedName>
        <fullName evidence="16">P-loop containing nucleoside triphosphate hydrolase protein</fullName>
    </recommendedName>
</protein>
<evidence type="ECO:0000256" key="7">
    <source>
        <dbReference type="ARBA" id="ARBA00022989"/>
    </source>
</evidence>
<dbReference type="InterPro" id="IPR017871">
    <property type="entry name" value="ABC_transporter-like_CS"/>
</dbReference>
<feature type="transmembrane region" description="Helical" evidence="10">
    <location>
        <begin position="253"/>
        <end position="276"/>
    </location>
</feature>
<accession>G7DWZ9</accession>
<evidence type="ECO:0000256" key="2">
    <source>
        <dbReference type="ARBA" id="ARBA00005580"/>
    </source>
</evidence>
<keyword evidence="8 10" id="KW-0472">Membrane</keyword>
<dbReference type="PROSITE" id="PS00211">
    <property type="entry name" value="ABC_TRANSPORTER_1"/>
    <property type="match status" value="2"/>
</dbReference>
<dbReference type="SMART" id="SM00382">
    <property type="entry name" value="AAA"/>
    <property type="match status" value="2"/>
</dbReference>
<keyword evidence="11" id="KW-0732">Signal</keyword>
<feature type="domain" description="ABC transporter" evidence="12">
    <location>
        <begin position="590"/>
        <end position="838"/>
    </location>
</feature>
<dbReference type="InterPro" id="IPR003439">
    <property type="entry name" value="ABC_transporter-like_ATP-bd"/>
</dbReference>
<dbReference type="Proteomes" id="UP000009131">
    <property type="component" value="Unassembled WGS sequence"/>
</dbReference>
<comment type="caution">
    <text evidence="14">The sequence shown here is derived from an EMBL/GenBank/DDBJ whole genome shotgun (WGS) entry which is preliminary data.</text>
</comment>
<keyword evidence="4 10" id="KW-0812">Transmembrane</keyword>
<evidence type="ECO:0000256" key="3">
    <source>
        <dbReference type="ARBA" id="ARBA00022448"/>
    </source>
</evidence>
<dbReference type="EMBL" id="BABT02000054">
    <property type="protein sequence ID" value="GAA95096.1"/>
    <property type="molecule type" value="Genomic_DNA"/>
</dbReference>
<dbReference type="STRING" id="764103.G7DWZ9"/>
<keyword evidence="15" id="KW-1185">Reference proteome</keyword>
<dbReference type="FunFam" id="3.40.50.300:FF:000604">
    <property type="entry name" value="ABC transporter B family member 28"/>
    <property type="match status" value="1"/>
</dbReference>
<dbReference type="PANTHER" id="PTHR43394:SF1">
    <property type="entry name" value="ATP-BINDING CASSETTE SUB-FAMILY B MEMBER 10, MITOCHONDRIAL"/>
    <property type="match status" value="1"/>
</dbReference>
<dbReference type="Gene3D" id="1.20.1560.10">
    <property type="entry name" value="ABC transporter type 1, transmembrane domain"/>
    <property type="match status" value="3"/>
</dbReference>
<dbReference type="InterPro" id="IPR039421">
    <property type="entry name" value="Type_1_exporter"/>
</dbReference>
<dbReference type="Gene3D" id="3.40.50.300">
    <property type="entry name" value="P-loop containing nucleotide triphosphate hydrolases"/>
    <property type="match status" value="2"/>
</dbReference>
<reference evidence="14 15" key="1">
    <citation type="journal article" date="2011" name="J. Gen. Appl. Microbiol.">
        <title>Draft genome sequencing of the enigmatic basidiomycete Mixia osmundae.</title>
        <authorList>
            <person name="Nishida H."/>
            <person name="Nagatsuka Y."/>
            <person name="Sugiyama J."/>
        </authorList>
    </citation>
    <scope>NUCLEOTIDE SEQUENCE [LARGE SCALE GENOMIC DNA]</scope>
    <source>
        <strain evidence="15">CBS 9802 / IAM 14324 / JCM 22182 / KY 12970</strain>
    </source>
</reference>
<feature type="transmembrane region" description="Helical" evidence="10">
    <location>
        <begin position="1037"/>
        <end position="1060"/>
    </location>
</feature>
<dbReference type="OrthoDB" id="6500128at2759"/>
<evidence type="ECO:0000313" key="15">
    <source>
        <dbReference type="Proteomes" id="UP000009131"/>
    </source>
</evidence>
<reference evidence="14 15" key="2">
    <citation type="journal article" date="2012" name="Open Biol.">
        <title>Characteristics of nucleosomes and linker DNA regions on the genome of the basidiomycete Mixia osmundae revealed by mono- and dinucleosome mapping.</title>
        <authorList>
            <person name="Nishida H."/>
            <person name="Kondo S."/>
            <person name="Matsumoto T."/>
            <person name="Suzuki Y."/>
            <person name="Yoshikawa H."/>
            <person name="Taylor T.D."/>
            <person name="Sugiyama J."/>
        </authorList>
    </citation>
    <scope>NUCLEOTIDE SEQUENCE [LARGE SCALE GENOMIC DNA]</scope>
    <source>
        <strain evidence="15">CBS 9802 / IAM 14324 / JCM 22182 / KY 12970</strain>
    </source>
</reference>
<sequence length="1599" mass="173045">MSTTQWLLLDILVPGQSASLSDIVSQSPPLRLSRHARAGNFPDEQGANGQFAQEMLAKPTLTLAEVQHAMSDYAQPRALSVRDLHRERTKSRALSAIDVSRPSTSPFSSAGDMPLPTPRSYLGSDQDAIDIEGFYGANTPRASPLPGTAASESTPFEKAPPRYSQMPPPKTPEIAPTIKLLFALTSKREFFMLILPALICSVATGLIPTYMTTVMSKFFDAFIQYQAIQQTTSSPDAIKPAQHALLTSTLHSALIMFLLAALTLTGETVSLTLWSWNGEKIARSLRLNVYDSVTNKSMTWFDTGMCGSTNDDGEDSGEASAGLMGRFQREIDDVRMGASQNMGMLVQYLSTMLSCLILAFFRSYQLTLVILASVPLVVVLTAVTETMAEPLIGYDRDLTSAAATRAERALSAITTVKAFNAEQKEEDAFVATVDKVRSTYNRLAAVWGVRIGGSHFVLLAMFVQGFWFGHYQVSKGKITGGTVNEVFWATLLGSSNLQGCIPVLIFIEKAKVAMASLLTLIASPSERPSTVAVPFPATPQLDTTFDKAEIRVAAATPEPDALNYIPAGGKGSGHIRELKRIQPRSFSGELALHEVTFHYPARPPPADPVLTDVSLYFAPRETTYIVGGSGSGKSTVGALLLGLYEPDSGRIEADEQSTRFLDQTWLRRQIGMVSQGASVLFDGSVHDNVAIGVVGSGDRQPSDVTREEVITACRLALIHDFISDLPEGYDTWLSGAKGASLSGGQRQRLAIARASIRNPTVLILDEATSALDGTSRFLVSEAIKKWRTNQTTIVITHDLTPIAQDDFVYVMQHGKVMQEGYRRDLDKADGPFAEMMQLNALAMGAPKEEILPEIQCTPPTDDRKSLADGWRPSLYRASSAVSDWMPRVSVVNFTRRKSFVNASLSFLPDMGEATSQAQVYLSSRRASRPAFVEGDSYSSTRSPSTSPTSLAYFGGAIPRSPVGPRLGPMSVAGFENIGLSASSRRPGGRSGRPVTIFEAFKAADIAIAMDGDKPAAGPTGLISLLRVIYPTIPNKPLLFLGLFLCCVAGSMTPIFSSLLAKLIASLGAPDSTAASTTKTSLLVLLVAAADAGSQGFKFAFLQWTAMGWITAIRRKAFHLIIKQDKAYFDDPNNSLTGIVTSLVKDAEDARNLVGNIIGQIVVVVAMISFALIWALAVGWQLTLVGMAIGPIYIACLSMQTTLLSRFEAENKRKREDCAKRFHVSVSNIRALRAMSLEAVFVDKFATSVEDCYRGDSKAVIIASLGYGIANGMTYIAEGLMFYVGAVLIVRQNYTFPQMVQIFTLIVFAVTFAAQIMSFVPQLAKACQASIDLVRFLKLTEDTQESEGAMSFPIKGCIKFENVTFAYPAASHVPVLKGVNFEIQPGESVAIVGASGSGKSTIVSLLQRLYVPDEGDIMIDNRSLERISTTYLRNHLAVISQHPALFDSSISENIAYGEERLPRHDEIRAAAEAAQAHEFICALPKGYDTHLGENASLISGGQAQRIQIARALLRPREILLGDEITSALDPVSQNAVMATLKDIKVGRTTVIVTHKAAVMKTCDRVIVIDDGKVIEDGSFDDLMAKRGAFAKLASAGEWEQ</sequence>
<dbReference type="CDD" id="cd18577">
    <property type="entry name" value="ABC_6TM_Pgp_ABCB1_D1_like"/>
    <property type="match status" value="1"/>
</dbReference>
<evidence type="ECO:0000259" key="13">
    <source>
        <dbReference type="PROSITE" id="PS50929"/>
    </source>
</evidence>
<dbReference type="Pfam" id="PF00005">
    <property type="entry name" value="ABC_tran"/>
    <property type="match status" value="2"/>
</dbReference>
<evidence type="ECO:0000256" key="10">
    <source>
        <dbReference type="SAM" id="Phobius"/>
    </source>
</evidence>
<evidence type="ECO:0000313" key="14">
    <source>
        <dbReference type="EMBL" id="GAA95096.1"/>
    </source>
</evidence>
<comment type="similarity">
    <text evidence="2">Belongs to the ABC transporter superfamily. ABCB family. Mitochondrial peptide exporter (TC 3.A.1.212) subfamily.</text>
</comment>
<keyword evidence="7 10" id="KW-1133">Transmembrane helix</keyword>
<dbReference type="GO" id="GO:0005524">
    <property type="term" value="F:ATP binding"/>
    <property type="evidence" value="ECO:0007669"/>
    <property type="project" value="UniProtKB-KW"/>
</dbReference>
<keyword evidence="5" id="KW-0547">Nucleotide-binding</keyword>
<evidence type="ECO:0000259" key="12">
    <source>
        <dbReference type="PROSITE" id="PS50893"/>
    </source>
</evidence>
<dbReference type="InterPro" id="IPR011527">
    <property type="entry name" value="ABC1_TM_dom"/>
</dbReference>